<accession>I3SZI3</accession>
<dbReference type="EMBL" id="BT145881">
    <property type="protein sequence ID" value="AFK45675.1"/>
    <property type="molecule type" value="mRNA"/>
</dbReference>
<dbReference type="AlphaFoldDB" id="I3SZI3"/>
<evidence type="ECO:0000313" key="1">
    <source>
        <dbReference type="EMBL" id="AFK45675.1"/>
    </source>
</evidence>
<organism evidence="1">
    <name type="scientific">Medicago truncatula</name>
    <name type="common">Barrel medic</name>
    <name type="synonym">Medicago tribuloides</name>
    <dbReference type="NCBI Taxonomy" id="3880"/>
    <lineage>
        <taxon>Eukaryota</taxon>
        <taxon>Viridiplantae</taxon>
        <taxon>Streptophyta</taxon>
        <taxon>Embryophyta</taxon>
        <taxon>Tracheophyta</taxon>
        <taxon>Spermatophyta</taxon>
        <taxon>Magnoliopsida</taxon>
        <taxon>eudicotyledons</taxon>
        <taxon>Gunneridae</taxon>
        <taxon>Pentapetalae</taxon>
        <taxon>rosids</taxon>
        <taxon>fabids</taxon>
        <taxon>Fabales</taxon>
        <taxon>Fabaceae</taxon>
        <taxon>Papilionoideae</taxon>
        <taxon>50 kb inversion clade</taxon>
        <taxon>NPAAA clade</taxon>
        <taxon>Hologalegina</taxon>
        <taxon>IRL clade</taxon>
        <taxon>Trifolieae</taxon>
        <taxon>Medicago</taxon>
    </lineage>
</organism>
<reference evidence="1" key="1">
    <citation type="submission" date="2012-05" db="EMBL/GenBank/DDBJ databases">
        <authorList>
            <person name="Krishnakumar V."/>
            <person name="Cheung F."/>
            <person name="Xiao Y."/>
            <person name="Chan A."/>
            <person name="Moskal W.A."/>
            <person name="Town C.D."/>
        </authorList>
    </citation>
    <scope>NUCLEOTIDE SEQUENCE</scope>
</reference>
<proteinExistence type="evidence at transcript level"/>
<sequence>MLVLVALVFVRISVFSKLVSMLLLVLLDVCLTCCEDSLFGQIALKCLFWMKLMKCFHVVSRTRSTTSSSCCHPKFRLECSLLQCLQRLWRSQGSS</sequence>
<protein>
    <submittedName>
        <fullName evidence="1">Uncharacterized protein</fullName>
    </submittedName>
</protein>
<name>I3SZI3_MEDTR</name>